<dbReference type="InterPro" id="IPR007061">
    <property type="entry name" value="MST-like"/>
</dbReference>
<accession>A0ABS8BF64</accession>
<reference evidence="2 3" key="1">
    <citation type="submission" date="2021-10" db="EMBL/GenBank/DDBJ databases">
        <title>Streptomyces sp. strain SMC 277, a novel streptomycete isolated from soil.</title>
        <authorList>
            <person name="Chanama M."/>
        </authorList>
    </citation>
    <scope>NUCLEOTIDE SEQUENCE [LARGE SCALE GENOMIC DNA]</scope>
    <source>
        <strain evidence="2 3">SMC 277</strain>
    </source>
</reference>
<name>A0ABS8BF64_9ACTN</name>
<feature type="region of interest" description="Disordered" evidence="1">
    <location>
        <begin position="1"/>
        <end position="25"/>
    </location>
</feature>
<evidence type="ECO:0000256" key="1">
    <source>
        <dbReference type="SAM" id="MobiDB-lite"/>
    </source>
</evidence>
<organism evidence="2 3">
    <name type="scientific">Streptomyces antimicrobicus</name>
    <dbReference type="NCBI Taxonomy" id="2883108"/>
    <lineage>
        <taxon>Bacteria</taxon>
        <taxon>Bacillati</taxon>
        <taxon>Actinomycetota</taxon>
        <taxon>Actinomycetes</taxon>
        <taxon>Kitasatosporales</taxon>
        <taxon>Streptomycetaceae</taxon>
        <taxon>Streptomyces</taxon>
    </lineage>
</organism>
<protein>
    <submittedName>
        <fullName evidence="2">DinB family protein</fullName>
    </submittedName>
</protein>
<proteinExistence type="predicted"/>
<dbReference type="Proteomes" id="UP001199054">
    <property type="component" value="Unassembled WGS sequence"/>
</dbReference>
<dbReference type="Pfam" id="PF04978">
    <property type="entry name" value="MST"/>
    <property type="match status" value="1"/>
</dbReference>
<feature type="compositionally biased region" description="Low complexity" evidence="1">
    <location>
        <begin position="1"/>
        <end position="17"/>
    </location>
</feature>
<comment type="caution">
    <text evidence="2">The sequence shown here is derived from an EMBL/GenBank/DDBJ whole genome shotgun (WGS) entry which is preliminary data.</text>
</comment>
<keyword evidence="3" id="KW-1185">Reference proteome</keyword>
<dbReference type="EMBL" id="JAJAUY010000182">
    <property type="protein sequence ID" value="MCB5183158.1"/>
    <property type="molecule type" value="Genomic_DNA"/>
</dbReference>
<sequence length="183" mass="20807">MTTTDAPAGPTAPIDPAQRPEPATTAGEREMLEGWLEYHRATLAWKCQGLTEEQLRRAPLAPSELTLLGLVRHLTEVERYWFRIVMLGEDLPDLYSTREDVDGDFHFGEADTFDHGRRMWQGEIELARAAVAELPLDAQSVGRSRHGEVFNLRWIYTHMIEEYARHNGHADLLREQIDGATGE</sequence>
<dbReference type="Gene3D" id="1.20.120.450">
    <property type="entry name" value="dinb family like domain"/>
    <property type="match status" value="1"/>
</dbReference>
<dbReference type="RefSeq" id="WP_226730359.1">
    <property type="nucleotide sequence ID" value="NZ_JAJAUY010000182.1"/>
</dbReference>
<evidence type="ECO:0000313" key="3">
    <source>
        <dbReference type="Proteomes" id="UP001199054"/>
    </source>
</evidence>
<gene>
    <name evidence="2" type="ORF">LG632_27865</name>
</gene>
<dbReference type="SUPFAM" id="SSF109854">
    <property type="entry name" value="DinB/YfiT-like putative metalloenzymes"/>
    <property type="match status" value="1"/>
</dbReference>
<dbReference type="InterPro" id="IPR034660">
    <property type="entry name" value="DinB/YfiT-like"/>
</dbReference>
<evidence type="ECO:0000313" key="2">
    <source>
        <dbReference type="EMBL" id="MCB5183158.1"/>
    </source>
</evidence>